<reference evidence="1" key="2">
    <citation type="submission" date="2022-01" db="EMBL/GenBank/DDBJ databases">
        <authorList>
            <person name="Yamashiro T."/>
            <person name="Shiraishi A."/>
            <person name="Satake H."/>
            <person name="Nakayama K."/>
        </authorList>
    </citation>
    <scope>NUCLEOTIDE SEQUENCE</scope>
</reference>
<organism evidence="1 2">
    <name type="scientific">Tanacetum coccineum</name>
    <dbReference type="NCBI Taxonomy" id="301880"/>
    <lineage>
        <taxon>Eukaryota</taxon>
        <taxon>Viridiplantae</taxon>
        <taxon>Streptophyta</taxon>
        <taxon>Embryophyta</taxon>
        <taxon>Tracheophyta</taxon>
        <taxon>Spermatophyta</taxon>
        <taxon>Magnoliopsida</taxon>
        <taxon>eudicotyledons</taxon>
        <taxon>Gunneridae</taxon>
        <taxon>Pentapetalae</taxon>
        <taxon>asterids</taxon>
        <taxon>campanulids</taxon>
        <taxon>Asterales</taxon>
        <taxon>Asteraceae</taxon>
        <taxon>Asteroideae</taxon>
        <taxon>Anthemideae</taxon>
        <taxon>Anthemidinae</taxon>
        <taxon>Tanacetum</taxon>
    </lineage>
</organism>
<sequence length="233" mass="26747">MAPLSPRDQRHLWFRYEGHEYTDADRVEGVLELDAARNLQFQLGGLRCGMSWRQFVLAVGLHTAEEIDSVGLRVYWAESTREIANKGDISVYMNVRAVNVPYLLAQYLLRYAFKRKLRIYEWLGDNWAWVAPGPERQQVVAAGVAQAHQEIFKGVSRLIRHPSRPLTAALPVAPMYHTRDVQDRGLREPAPQQPHALTTNLILDLSSFDTLGLIFLSQYGVSWFWDKAYRLPV</sequence>
<name>A0ABQ5HE26_9ASTR</name>
<evidence type="ECO:0000313" key="1">
    <source>
        <dbReference type="EMBL" id="GJT85661.1"/>
    </source>
</evidence>
<dbReference type="EMBL" id="BQNB010019471">
    <property type="protein sequence ID" value="GJT85661.1"/>
    <property type="molecule type" value="Genomic_DNA"/>
</dbReference>
<comment type="caution">
    <text evidence="1">The sequence shown here is derived from an EMBL/GenBank/DDBJ whole genome shotgun (WGS) entry which is preliminary data.</text>
</comment>
<evidence type="ECO:0000313" key="2">
    <source>
        <dbReference type="Proteomes" id="UP001151760"/>
    </source>
</evidence>
<proteinExistence type="predicted"/>
<protein>
    <submittedName>
        <fullName evidence="1">Uncharacterized protein</fullName>
    </submittedName>
</protein>
<reference evidence="1" key="1">
    <citation type="journal article" date="2022" name="Int. J. Mol. Sci.">
        <title>Draft Genome of Tanacetum Coccineum: Genomic Comparison of Closely Related Tanacetum-Family Plants.</title>
        <authorList>
            <person name="Yamashiro T."/>
            <person name="Shiraishi A."/>
            <person name="Nakayama K."/>
            <person name="Satake H."/>
        </authorList>
    </citation>
    <scope>NUCLEOTIDE SEQUENCE</scope>
</reference>
<gene>
    <name evidence="1" type="ORF">Tco_1067378</name>
</gene>
<keyword evidence="2" id="KW-1185">Reference proteome</keyword>
<accession>A0ABQ5HE26</accession>
<dbReference type="Proteomes" id="UP001151760">
    <property type="component" value="Unassembled WGS sequence"/>
</dbReference>